<dbReference type="Proteomes" id="UP000049855">
    <property type="component" value="Unassembled WGS sequence"/>
</dbReference>
<comment type="similarity">
    <text evidence="1">Belongs to the bacterial solute-binding protein 8 family.</text>
</comment>
<dbReference type="SUPFAM" id="SSF53807">
    <property type="entry name" value="Helical backbone' metal receptor"/>
    <property type="match status" value="1"/>
</dbReference>
<dbReference type="RefSeq" id="WP_021170385.1">
    <property type="nucleotide sequence ID" value="NZ_CTRP01000014.1"/>
</dbReference>
<dbReference type="PROSITE" id="PS51257">
    <property type="entry name" value="PROKAR_LIPOPROTEIN"/>
    <property type="match status" value="1"/>
</dbReference>
<evidence type="ECO:0000313" key="4">
    <source>
        <dbReference type="EMBL" id="CQR74385.1"/>
    </source>
</evidence>
<feature type="domain" description="Fe/B12 periplasmic-binding" evidence="3">
    <location>
        <begin position="57"/>
        <end position="326"/>
    </location>
</feature>
<evidence type="ECO:0000256" key="1">
    <source>
        <dbReference type="ARBA" id="ARBA00008814"/>
    </source>
</evidence>
<name>A0A0U1L4F1_9FIRM</name>
<dbReference type="InterPro" id="IPR050902">
    <property type="entry name" value="ABC_Transporter_SBP"/>
</dbReference>
<proteinExistence type="inferred from homology"/>
<dbReference type="Gene3D" id="3.40.50.1980">
    <property type="entry name" value="Nitrogenase molybdenum iron protein domain"/>
    <property type="match status" value="2"/>
</dbReference>
<dbReference type="Pfam" id="PF01497">
    <property type="entry name" value="Peripla_BP_2"/>
    <property type="match status" value="1"/>
</dbReference>
<evidence type="ECO:0000256" key="2">
    <source>
        <dbReference type="SAM" id="SignalP"/>
    </source>
</evidence>
<keyword evidence="5" id="KW-1185">Reference proteome</keyword>
<feature type="chain" id="PRO_5038726088" evidence="2">
    <location>
        <begin position="22"/>
        <end position="351"/>
    </location>
</feature>
<dbReference type="PANTHER" id="PTHR30535:SF34">
    <property type="entry name" value="MOLYBDATE-BINDING PROTEIN MOLA"/>
    <property type="match status" value="1"/>
</dbReference>
<organism evidence="4 5">
    <name type="scientific">Sporomusa ovata</name>
    <dbReference type="NCBI Taxonomy" id="2378"/>
    <lineage>
        <taxon>Bacteria</taxon>
        <taxon>Bacillati</taxon>
        <taxon>Bacillota</taxon>
        <taxon>Negativicutes</taxon>
        <taxon>Selenomonadales</taxon>
        <taxon>Sporomusaceae</taxon>
        <taxon>Sporomusa</taxon>
    </lineage>
</organism>
<dbReference type="AlphaFoldDB" id="A0A0U1L4F1"/>
<dbReference type="PANTHER" id="PTHR30535">
    <property type="entry name" value="VITAMIN B12-BINDING PROTEIN"/>
    <property type="match status" value="1"/>
</dbReference>
<feature type="signal peptide" evidence="2">
    <location>
        <begin position="1"/>
        <end position="21"/>
    </location>
</feature>
<sequence>MTKKIVLIVLMTVAAVLLLTACNRTETTQGPANTKAASATIKDSTGREIKLPTKMRQVIVLNSSTYNMITAIGAANTIIGVNDSTQQVEPAAANLAVFGTFMQPNVEKIIEARPDALLVNSNINPAQIKQLEDAGITVIFFEFYLPSILQDEILTLGKLFNKETKAQKYADFIMKYQNIIENRVKDIKPEDKATVYFEGYGDYGTVARGTGGDELVRLAGGINIAGQENIKYPKVSAEWVLQKNPQVIVKTVSSKYMAMGEGYTDKTAVKGIYDNIISRPGWNELSAVKKNKVVLLASDIGTTPEGSIIGMLYMAKAMYPDKFTDIDPYEVYKQVKKEFYHVDAKGIIVYP</sequence>
<dbReference type="InterPro" id="IPR002491">
    <property type="entry name" value="ABC_transptr_periplasmic_BD"/>
</dbReference>
<protein>
    <submittedName>
        <fullName evidence="4">Iron(III) dicitrate transport system permease protein FecC (TC 3.A.1.14.1)</fullName>
    </submittedName>
</protein>
<dbReference type="PROSITE" id="PS50983">
    <property type="entry name" value="FE_B12_PBP"/>
    <property type="match status" value="1"/>
</dbReference>
<gene>
    <name evidence="4" type="ORF">SpAn4DRAFT_0847</name>
</gene>
<evidence type="ECO:0000313" key="5">
    <source>
        <dbReference type="Proteomes" id="UP000049855"/>
    </source>
</evidence>
<keyword evidence="2" id="KW-0732">Signal</keyword>
<dbReference type="EMBL" id="CTRP01000014">
    <property type="protein sequence ID" value="CQR74385.1"/>
    <property type="molecule type" value="Genomic_DNA"/>
</dbReference>
<evidence type="ECO:0000259" key="3">
    <source>
        <dbReference type="PROSITE" id="PS50983"/>
    </source>
</evidence>
<accession>A0A0U1L4F1</accession>
<reference evidence="5" key="1">
    <citation type="submission" date="2015-03" db="EMBL/GenBank/DDBJ databases">
        <authorList>
            <person name="Nijsse Bart"/>
        </authorList>
    </citation>
    <scope>NUCLEOTIDE SEQUENCE [LARGE SCALE GENOMIC DNA]</scope>
</reference>